<evidence type="ECO:0000256" key="7">
    <source>
        <dbReference type="ARBA" id="ARBA00022490"/>
    </source>
</evidence>
<keyword evidence="19" id="KW-1185">Reference proteome</keyword>
<dbReference type="GO" id="GO:0005737">
    <property type="term" value="C:cytoplasm"/>
    <property type="evidence" value="ECO:0007669"/>
    <property type="project" value="UniProtKB-SubCell"/>
</dbReference>
<comment type="function">
    <text evidence="14">Member of the two-component regulatory system NreB/NreC involved in the control of dissimilatory nitrate/nitrite reduction in response to oxygen. NreB functions as a direct oxygen sensor histidine kinase which is autophosphorylated, in the absence of oxygen, probably at the conserved histidine residue, and transfers its phosphate group probably to a conserved aspartate residue of NreC. NreB/NreC activates the expression of the nitrate (narGHJI) and nitrite (nir) reductase operons, as well as the putative nitrate transporter gene narT.</text>
</comment>
<keyword evidence="16" id="KW-0472">Membrane</keyword>
<accession>A0A426V0Y0</accession>
<keyword evidence="10 18" id="KW-0418">Kinase</keyword>
<evidence type="ECO:0000256" key="9">
    <source>
        <dbReference type="ARBA" id="ARBA00022723"/>
    </source>
</evidence>
<keyword evidence="16" id="KW-1133">Transmembrane helix</keyword>
<keyword evidence="6" id="KW-0004">4Fe-4S</keyword>
<evidence type="ECO:0000256" key="3">
    <source>
        <dbReference type="ARBA" id="ARBA00004496"/>
    </source>
</evidence>
<dbReference type="GO" id="GO:0046872">
    <property type="term" value="F:metal ion binding"/>
    <property type="evidence" value="ECO:0007669"/>
    <property type="project" value="UniProtKB-KW"/>
</dbReference>
<feature type="transmembrane region" description="Helical" evidence="16">
    <location>
        <begin position="54"/>
        <end position="71"/>
    </location>
</feature>
<dbReference type="Proteomes" id="UP000277256">
    <property type="component" value="Unassembled WGS sequence"/>
</dbReference>
<evidence type="ECO:0000256" key="2">
    <source>
        <dbReference type="ARBA" id="ARBA00001966"/>
    </source>
</evidence>
<evidence type="ECO:0000313" key="18">
    <source>
        <dbReference type="EMBL" id="RRS00510.1"/>
    </source>
</evidence>
<dbReference type="AlphaFoldDB" id="A0A426V0Y0"/>
<reference evidence="18 19" key="1">
    <citation type="submission" date="2018-12" db="EMBL/GenBank/DDBJ databases">
        <title>Glycomyces sp. YIM 121974 draft genome.</title>
        <authorList>
            <person name="Li Q."/>
        </authorList>
    </citation>
    <scope>NUCLEOTIDE SEQUENCE [LARGE SCALE GENOMIC DNA]</scope>
    <source>
        <strain evidence="18 19">YIM 121974</strain>
    </source>
</reference>
<dbReference type="RefSeq" id="WP_125247189.1">
    <property type="nucleotide sequence ID" value="NZ_RSEB01000002.1"/>
</dbReference>
<gene>
    <name evidence="18" type="ORF">EIW28_08080</name>
</gene>
<dbReference type="InterPro" id="IPR036890">
    <property type="entry name" value="HATPase_C_sf"/>
</dbReference>
<evidence type="ECO:0000259" key="17">
    <source>
        <dbReference type="PROSITE" id="PS50109"/>
    </source>
</evidence>
<evidence type="ECO:0000313" key="19">
    <source>
        <dbReference type="Proteomes" id="UP000277256"/>
    </source>
</evidence>
<dbReference type="SUPFAM" id="SSF55874">
    <property type="entry name" value="ATPase domain of HSP90 chaperone/DNA topoisomerase II/histidine kinase"/>
    <property type="match status" value="1"/>
</dbReference>
<evidence type="ECO:0000256" key="8">
    <source>
        <dbReference type="ARBA" id="ARBA00022679"/>
    </source>
</evidence>
<dbReference type="Gene3D" id="1.20.5.1930">
    <property type="match status" value="1"/>
</dbReference>
<protein>
    <recommendedName>
        <fullName evidence="5">Oxygen sensor histidine kinase NreB</fullName>
        <ecNumber evidence="4">2.7.13.3</ecNumber>
    </recommendedName>
    <alternativeName>
        <fullName evidence="15">Nitrogen regulation protein B</fullName>
    </alternativeName>
</protein>
<dbReference type="InterPro" id="IPR003594">
    <property type="entry name" value="HATPase_dom"/>
</dbReference>
<dbReference type="EMBL" id="RSEB01000002">
    <property type="protein sequence ID" value="RRS00510.1"/>
    <property type="molecule type" value="Genomic_DNA"/>
</dbReference>
<evidence type="ECO:0000256" key="1">
    <source>
        <dbReference type="ARBA" id="ARBA00000085"/>
    </source>
</evidence>
<dbReference type="Pfam" id="PF02518">
    <property type="entry name" value="HATPase_c"/>
    <property type="match status" value="1"/>
</dbReference>
<proteinExistence type="predicted"/>
<dbReference type="PRINTS" id="PR00344">
    <property type="entry name" value="BCTRLSENSOR"/>
</dbReference>
<feature type="transmembrane region" description="Helical" evidence="16">
    <location>
        <begin position="148"/>
        <end position="169"/>
    </location>
</feature>
<feature type="transmembrane region" description="Helical" evidence="16">
    <location>
        <begin position="28"/>
        <end position="47"/>
    </location>
</feature>
<dbReference type="GO" id="GO:0016020">
    <property type="term" value="C:membrane"/>
    <property type="evidence" value="ECO:0007669"/>
    <property type="project" value="InterPro"/>
</dbReference>
<dbReference type="OrthoDB" id="144293at2"/>
<evidence type="ECO:0000256" key="15">
    <source>
        <dbReference type="ARBA" id="ARBA00030800"/>
    </source>
</evidence>
<keyword evidence="8" id="KW-0808">Transferase</keyword>
<comment type="catalytic activity">
    <reaction evidence="1">
        <text>ATP + protein L-histidine = ADP + protein N-phospho-L-histidine.</text>
        <dbReference type="EC" id="2.7.13.3"/>
    </reaction>
</comment>
<dbReference type="InterPro" id="IPR011712">
    <property type="entry name" value="Sig_transdc_His_kin_sub3_dim/P"/>
</dbReference>
<name>A0A426V0Y0_9ACTN</name>
<comment type="subcellular location">
    <subcellularLocation>
        <location evidence="3">Cytoplasm</location>
    </subcellularLocation>
</comment>
<dbReference type="InterPro" id="IPR017205">
    <property type="entry name" value="Sig_transdc_His_kinase_ChrS"/>
</dbReference>
<keyword evidence="7" id="KW-0963">Cytoplasm</keyword>
<keyword evidence="13" id="KW-0411">Iron-sulfur</keyword>
<dbReference type="PROSITE" id="PS50109">
    <property type="entry name" value="HIS_KIN"/>
    <property type="match status" value="1"/>
</dbReference>
<dbReference type="InterPro" id="IPR050482">
    <property type="entry name" value="Sensor_HK_TwoCompSys"/>
</dbReference>
<evidence type="ECO:0000256" key="12">
    <source>
        <dbReference type="ARBA" id="ARBA00023012"/>
    </source>
</evidence>
<comment type="caution">
    <text evidence="18">The sequence shown here is derived from an EMBL/GenBank/DDBJ whole genome shotgun (WGS) entry which is preliminary data.</text>
</comment>
<dbReference type="PANTHER" id="PTHR24421">
    <property type="entry name" value="NITRATE/NITRITE SENSOR PROTEIN NARX-RELATED"/>
    <property type="match status" value="1"/>
</dbReference>
<comment type="cofactor">
    <cofactor evidence="2">
        <name>[4Fe-4S] cluster</name>
        <dbReference type="ChEBI" id="CHEBI:49883"/>
    </cofactor>
</comment>
<evidence type="ECO:0000256" key="13">
    <source>
        <dbReference type="ARBA" id="ARBA00023014"/>
    </source>
</evidence>
<evidence type="ECO:0000256" key="10">
    <source>
        <dbReference type="ARBA" id="ARBA00022777"/>
    </source>
</evidence>
<evidence type="ECO:0000256" key="5">
    <source>
        <dbReference type="ARBA" id="ARBA00017322"/>
    </source>
</evidence>
<dbReference type="EC" id="2.7.13.3" evidence="4"/>
<organism evidence="18 19">
    <name type="scientific">Glycomyces terrestris</name>
    <dbReference type="NCBI Taxonomy" id="2493553"/>
    <lineage>
        <taxon>Bacteria</taxon>
        <taxon>Bacillati</taxon>
        <taxon>Actinomycetota</taxon>
        <taxon>Actinomycetes</taxon>
        <taxon>Glycomycetales</taxon>
        <taxon>Glycomycetaceae</taxon>
        <taxon>Glycomyces</taxon>
    </lineage>
</organism>
<evidence type="ECO:0000256" key="4">
    <source>
        <dbReference type="ARBA" id="ARBA00012438"/>
    </source>
</evidence>
<dbReference type="CDD" id="cd16917">
    <property type="entry name" value="HATPase_UhpB-NarQ-NarX-like"/>
    <property type="match status" value="1"/>
</dbReference>
<dbReference type="Gene3D" id="3.30.565.10">
    <property type="entry name" value="Histidine kinase-like ATPase, C-terminal domain"/>
    <property type="match status" value="1"/>
</dbReference>
<dbReference type="GO" id="GO:0051539">
    <property type="term" value="F:4 iron, 4 sulfur cluster binding"/>
    <property type="evidence" value="ECO:0007669"/>
    <property type="project" value="UniProtKB-KW"/>
</dbReference>
<dbReference type="SMART" id="SM00387">
    <property type="entry name" value="HATPase_c"/>
    <property type="match status" value="1"/>
</dbReference>
<dbReference type="InterPro" id="IPR005467">
    <property type="entry name" value="His_kinase_dom"/>
</dbReference>
<keyword evidence="16" id="KW-0812">Transmembrane</keyword>
<dbReference type="GO" id="GO:0000155">
    <property type="term" value="F:phosphorelay sensor kinase activity"/>
    <property type="evidence" value="ECO:0007669"/>
    <property type="project" value="InterPro"/>
</dbReference>
<keyword evidence="12" id="KW-0902">Two-component regulatory system</keyword>
<evidence type="ECO:0000256" key="6">
    <source>
        <dbReference type="ARBA" id="ARBA00022485"/>
    </source>
</evidence>
<dbReference type="GO" id="GO:0046983">
    <property type="term" value="F:protein dimerization activity"/>
    <property type="evidence" value="ECO:0007669"/>
    <property type="project" value="InterPro"/>
</dbReference>
<evidence type="ECO:0000256" key="11">
    <source>
        <dbReference type="ARBA" id="ARBA00023004"/>
    </source>
</evidence>
<sequence>MQTAPWSPELIGERSSGIHKIYSRFLELVPYLTLAVATALSALLSELTAADRTTAVALSAAAAVWVYFGFTRMTEEAFSPVRMTVYFIGFIAFGFALMRYDMLYFIFVVTGFFHAGLLRPLWMIVTGIGATSVVVNSTIVEVPSVQAYSGYAVIVCVQTLAISFGFLLNDRMEKLRAEREEAFRAREAAMEENAGLHMQLMTQAREAGVLDERQRMAREIHDTVAQGLAGIIAQLQAVDATDDEAQRRRHLDSAVELARDSLAEARRTVQAIGPPTLDAAQLPEALAEVSAKWSAAHAVPVELVTTGEARPMHPEVEVTLLRVTQEALTNAAKHAGAGRIGITLSYMEDELALDVRDDGVGFEPARTTAGSKGGYGLSAMRQRVSRIAGSLSIESEPGRGTVVSAIVPAVPQGVADAA</sequence>
<evidence type="ECO:0000256" key="14">
    <source>
        <dbReference type="ARBA" id="ARBA00024827"/>
    </source>
</evidence>
<keyword evidence="9" id="KW-0479">Metal-binding</keyword>
<dbReference type="PIRSF" id="PIRSF037434">
    <property type="entry name" value="STHK_ChrS"/>
    <property type="match status" value="1"/>
</dbReference>
<feature type="transmembrane region" description="Helical" evidence="16">
    <location>
        <begin position="77"/>
        <end position="97"/>
    </location>
</feature>
<dbReference type="PANTHER" id="PTHR24421:SF62">
    <property type="entry name" value="SENSORY TRANSDUCTION HISTIDINE KINASE"/>
    <property type="match status" value="1"/>
</dbReference>
<evidence type="ECO:0000256" key="16">
    <source>
        <dbReference type="SAM" id="Phobius"/>
    </source>
</evidence>
<dbReference type="Pfam" id="PF07730">
    <property type="entry name" value="HisKA_3"/>
    <property type="match status" value="1"/>
</dbReference>
<feature type="domain" description="Histidine kinase" evidence="17">
    <location>
        <begin position="320"/>
        <end position="411"/>
    </location>
</feature>
<keyword evidence="11" id="KW-0408">Iron</keyword>
<dbReference type="InterPro" id="IPR004358">
    <property type="entry name" value="Sig_transdc_His_kin-like_C"/>
</dbReference>